<protein>
    <submittedName>
        <fullName evidence="2">ImmA/IrrE family metallo-endopeptidase</fullName>
    </submittedName>
</protein>
<dbReference type="EMBL" id="JACLYU010000010">
    <property type="protein sequence ID" value="MBM6699884.1"/>
    <property type="molecule type" value="Genomic_DNA"/>
</dbReference>
<comment type="caution">
    <text evidence="2">The sequence shown here is derived from an EMBL/GenBank/DDBJ whole genome shotgun (WGS) entry which is preliminary data.</text>
</comment>
<gene>
    <name evidence="2" type="ORF">H7U32_06100</name>
</gene>
<dbReference type="RefSeq" id="WP_204468983.1">
    <property type="nucleotide sequence ID" value="NZ_JACLYU010000010.1"/>
</dbReference>
<dbReference type="AlphaFoldDB" id="A0A938WZ00"/>
<proteinExistence type="predicted"/>
<dbReference type="Gene3D" id="1.10.10.2910">
    <property type="match status" value="1"/>
</dbReference>
<evidence type="ECO:0000259" key="1">
    <source>
        <dbReference type="Pfam" id="PF06114"/>
    </source>
</evidence>
<dbReference type="Proteomes" id="UP000718821">
    <property type="component" value="Unassembled WGS sequence"/>
</dbReference>
<organism evidence="2 3">
    <name type="scientific">Bifidobacterium pullorum subsp. saeculare</name>
    <dbReference type="NCBI Taxonomy" id="78257"/>
    <lineage>
        <taxon>Bacteria</taxon>
        <taxon>Bacillati</taxon>
        <taxon>Actinomycetota</taxon>
        <taxon>Actinomycetes</taxon>
        <taxon>Bifidobacteriales</taxon>
        <taxon>Bifidobacteriaceae</taxon>
        <taxon>Bifidobacterium</taxon>
    </lineage>
</organism>
<dbReference type="InterPro" id="IPR010359">
    <property type="entry name" value="IrrE_HExxH"/>
</dbReference>
<dbReference type="Pfam" id="PF06114">
    <property type="entry name" value="Peptidase_M78"/>
    <property type="match status" value="1"/>
</dbReference>
<sequence length="142" mass="16369">MTNPRTLPDLSRLTYGQMRNAIIGLDVCVCSALLPDRTYGLYDESKRLILIDRRMTYTRKRCTLVHELVHWLHGDQSCTGVIGNRHERRTRLETARRLISPLEYATAENIWDGKPGLIAGELNVTQEIVEDYRSMLHDTART</sequence>
<evidence type="ECO:0000313" key="2">
    <source>
        <dbReference type="EMBL" id="MBM6699884.1"/>
    </source>
</evidence>
<feature type="domain" description="IrrE N-terminal-like" evidence="1">
    <location>
        <begin position="24"/>
        <end position="97"/>
    </location>
</feature>
<accession>A0A938WZ00</accession>
<evidence type="ECO:0000313" key="3">
    <source>
        <dbReference type="Proteomes" id="UP000718821"/>
    </source>
</evidence>
<reference evidence="2" key="1">
    <citation type="submission" date="2020-08" db="EMBL/GenBank/DDBJ databases">
        <authorList>
            <person name="Cejkova D."/>
            <person name="Kubasova T."/>
            <person name="Jahodarova E."/>
            <person name="Rychlik I."/>
        </authorList>
    </citation>
    <scope>NUCLEOTIDE SEQUENCE</scope>
    <source>
        <strain evidence="2">An836</strain>
    </source>
</reference>
<keyword evidence="3" id="KW-1185">Reference proteome</keyword>
<reference evidence="2" key="2">
    <citation type="journal article" date="2021" name="Sci. Rep.">
        <title>The distribution of antibiotic resistance genes in chicken gut microbiota commensals.</title>
        <authorList>
            <person name="Juricova H."/>
            <person name="Matiasovicova J."/>
            <person name="Kubasova T."/>
            <person name="Cejkova D."/>
            <person name="Rychlik I."/>
        </authorList>
    </citation>
    <scope>NUCLEOTIDE SEQUENCE</scope>
    <source>
        <strain evidence="2">An836</strain>
    </source>
</reference>
<name>A0A938WZ00_9BIFI</name>